<name>A0A2H5Y9S0_9CHLR</name>
<dbReference type="GO" id="GO:0003677">
    <property type="term" value="F:DNA binding"/>
    <property type="evidence" value="ECO:0007669"/>
    <property type="project" value="InterPro"/>
</dbReference>
<feature type="domain" description="HTH merR-type" evidence="1">
    <location>
        <begin position="19"/>
        <end position="57"/>
    </location>
</feature>
<dbReference type="SMART" id="SM00422">
    <property type="entry name" value="HTH_MERR"/>
    <property type="match status" value="1"/>
</dbReference>
<dbReference type="InterPro" id="IPR041657">
    <property type="entry name" value="HTH_17"/>
</dbReference>
<reference evidence="3" key="1">
    <citation type="submission" date="2017-09" db="EMBL/GenBank/DDBJ databases">
        <title>Metaegenomics of thermophilic ammonia-oxidizing enrichment culture.</title>
        <authorList>
            <person name="Kato S."/>
            <person name="Suzuki K."/>
        </authorList>
    </citation>
    <scope>NUCLEOTIDE SEQUENCE [LARGE SCALE GENOMIC DNA]</scope>
</reference>
<dbReference type="InterPro" id="IPR009061">
    <property type="entry name" value="DNA-bd_dom_put_sf"/>
</dbReference>
<gene>
    <name evidence="2" type="ORF">HRbin22_02464</name>
</gene>
<protein>
    <recommendedName>
        <fullName evidence="1">HTH merR-type domain-containing protein</fullName>
    </recommendedName>
</protein>
<dbReference type="GO" id="GO:0006355">
    <property type="term" value="P:regulation of DNA-templated transcription"/>
    <property type="evidence" value="ECO:0007669"/>
    <property type="project" value="InterPro"/>
</dbReference>
<dbReference type="Pfam" id="PF12728">
    <property type="entry name" value="HTH_17"/>
    <property type="match status" value="1"/>
</dbReference>
<sequence>MAKRERKGDSGEWLSLKAAAEMLGVHPATLRAWADAGRIPSRRTAGGHRRFARRDLEAWLQAHGAEPGVQMLIAYTLGQLRLELARGTGPQAPWFERMRGGIAQAFQATCYQLLEELQAYIHDRDPQRPQRIGARYAEQAIAAGLGLGDLLRAFLHFGGYLLENVFRMVEMGGSPEHWHEVHRAITAFYNETLLAMVERYLEQAPWPKAAAGFLTDSAGS</sequence>
<dbReference type="SUPFAM" id="SSF46955">
    <property type="entry name" value="Putative DNA-binding domain"/>
    <property type="match status" value="1"/>
</dbReference>
<organism evidence="2 3">
    <name type="scientific">Candidatus Thermoflexus japonica</name>
    <dbReference type="NCBI Taxonomy" id="2035417"/>
    <lineage>
        <taxon>Bacteria</taxon>
        <taxon>Bacillati</taxon>
        <taxon>Chloroflexota</taxon>
        <taxon>Thermoflexia</taxon>
        <taxon>Thermoflexales</taxon>
        <taxon>Thermoflexaceae</taxon>
        <taxon>Thermoflexus</taxon>
    </lineage>
</organism>
<dbReference type="AlphaFoldDB" id="A0A2H5Y9S0"/>
<dbReference type="InterPro" id="IPR000551">
    <property type="entry name" value="MerR-type_HTH_dom"/>
</dbReference>
<evidence type="ECO:0000259" key="1">
    <source>
        <dbReference type="PROSITE" id="PS50937"/>
    </source>
</evidence>
<accession>A0A2H5Y9S0</accession>
<comment type="caution">
    <text evidence="2">The sequence shown here is derived from an EMBL/GenBank/DDBJ whole genome shotgun (WGS) entry which is preliminary data.</text>
</comment>
<evidence type="ECO:0000313" key="2">
    <source>
        <dbReference type="EMBL" id="GBD10199.1"/>
    </source>
</evidence>
<dbReference type="NCBIfam" id="TIGR01764">
    <property type="entry name" value="excise"/>
    <property type="match status" value="1"/>
</dbReference>
<dbReference type="Proteomes" id="UP000236642">
    <property type="component" value="Unassembled WGS sequence"/>
</dbReference>
<dbReference type="Gene3D" id="1.10.1660.10">
    <property type="match status" value="1"/>
</dbReference>
<dbReference type="InterPro" id="IPR010093">
    <property type="entry name" value="SinI_DNA-bd"/>
</dbReference>
<proteinExistence type="predicted"/>
<evidence type="ECO:0000313" key="3">
    <source>
        <dbReference type="Proteomes" id="UP000236642"/>
    </source>
</evidence>
<dbReference type="CDD" id="cd04762">
    <property type="entry name" value="HTH_MerR-trunc"/>
    <property type="match status" value="1"/>
</dbReference>
<dbReference type="EMBL" id="BEHY01000123">
    <property type="protein sequence ID" value="GBD10199.1"/>
    <property type="molecule type" value="Genomic_DNA"/>
</dbReference>
<dbReference type="PROSITE" id="PS50937">
    <property type="entry name" value="HTH_MERR_2"/>
    <property type="match status" value="1"/>
</dbReference>